<dbReference type="STRING" id="417102.CA982_18400"/>
<keyword evidence="7" id="KW-1185">Reference proteome</keyword>
<keyword evidence="4 6" id="KW-0315">Glutamine amidotransferase</keyword>
<keyword evidence="3 6" id="KW-0808">Transferase</keyword>
<gene>
    <name evidence="6" type="ORF">CA982_18400</name>
</gene>
<dbReference type="AlphaFoldDB" id="A0A243Q6Z3"/>
<accession>A0A243Q6Z3</accession>
<dbReference type="InterPro" id="IPR029055">
    <property type="entry name" value="Ntn_hydrolases_N"/>
</dbReference>
<evidence type="ECO:0000256" key="4">
    <source>
        <dbReference type="ARBA" id="ARBA00022962"/>
    </source>
</evidence>
<sequence length="298" mass="31273">MCGIVGLHLRNPDLHPRLGEMLAEMLGEMQDRGADSAGIAVYGNPAWAPPGHGCISLLELEVVPDEVSATLSSALGVTVSAQTIDVTLVASAAVTADELLAAARAAYPHALVAGFGSDLTVLKGVGAPRELTESWGLAAASGWQGVGHTRMATESAVTSSGAHPFAVGPEQCLVHNGSFANHATIRRELRAAGVEFDSENDTEVGARFVAHQLAAGKDVETALKEVCATFDGFYTLLVSNRDSFAVVRDAIACKPAVIAETDDWVAMASEYRALAKLPGVANARIWEPEPEVVYAWTR</sequence>
<dbReference type="OrthoDB" id="9763290at2"/>
<feature type="domain" description="Glutamine amidotransferase type-2" evidence="5">
    <location>
        <begin position="2"/>
        <end position="298"/>
    </location>
</feature>
<comment type="catalytic activity">
    <reaction evidence="1">
        <text>D-fructose 6-phosphate + L-glutamine = D-glucosamine 6-phosphate + L-glutamate</text>
        <dbReference type="Rhea" id="RHEA:13237"/>
        <dbReference type="ChEBI" id="CHEBI:29985"/>
        <dbReference type="ChEBI" id="CHEBI:58359"/>
        <dbReference type="ChEBI" id="CHEBI:58725"/>
        <dbReference type="ChEBI" id="CHEBI:61527"/>
        <dbReference type="EC" id="2.6.1.16"/>
    </reaction>
</comment>
<organism evidence="6 7">
    <name type="scientific">Gordonia lacunae</name>
    <dbReference type="NCBI Taxonomy" id="417102"/>
    <lineage>
        <taxon>Bacteria</taxon>
        <taxon>Bacillati</taxon>
        <taxon>Actinomycetota</taxon>
        <taxon>Actinomycetes</taxon>
        <taxon>Mycobacteriales</taxon>
        <taxon>Gordoniaceae</taxon>
        <taxon>Gordonia</taxon>
    </lineage>
</organism>
<dbReference type="Gene3D" id="3.60.20.10">
    <property type="entry name" value="Glutamine Phosphoribosylpyrophosphate, subunit 1, domain 1"/>
    <property type="match status" value="1"/>
</dbReference>
<dbReference type="Proteomes" id="UP000194632">
    <property type="component" value="Unassembled WGS sequence"/>
</dbReference>
<dbReference type="RefSeq" id="WP_086536715.1">
    <property type="nucleotide sequence ID" value="NZ_NGFO01000023.1"/>
</dbReference>
<proteinExistence type="predicted"/>
<evidence type="ECO:0000256" key="2">
    <source>
        <dbReference type="ARBA" id="ARBA00012916"/>
    </source>
</evidence>
<dbReference type="InterPro" id="IPR017932">
    <property type="entry name" value="GATase_2_dom"/>
</dbReference>
<evidence type="ECO:0000313" key="6">
    <source>
        <dbReference type="EMBL" id="OUC77207.1"/>
    </source>
</evidence>
<evidence type="ECO:0000256" key="1">
    <source>
        <dbReference type="ARBA" id="ARBA00001031"/>
    </source>
</evidence>
<protein>
    <recommendedName>
        <fullName evidence="2">glutamine--fructose-6-phosphate transaminase (isomerizing)</fullName>
        <ecNumber evidence="2">2.6.1.16</ecNumber>
    </recommendedName>
</protein>
<reference evidence="6 7" key="1">
    <citation type="submission" date="2017-05" db="EMBL/GenBank/DDBJ databases">
        <title>Biotechnological potential of actinobacteria isolated from South African environments.</title>
        <authorList>
            <person name="Le Roes-Hill M."/>
            <person name="Prins A."/>
            <person name="Durrell K.A."/>
        </authorList>
    </citation>
    <scope>NUCLEOTIDE SEQUENCE [LARGE SCALE GENOMIC DNA]</scope>
    <source>
        <strain evidence="6">BS2</strain>
    </source>
</reference>
<dbReference type="Pfam" id="PF13522">
    <property type="entry name" value="GATase_6"/>
    <property type="match status" value="1"/>
</dbReference>
<evidence type="ECO:0000259" key="5">
    <source>
        <dbReference type="PROSITE" id="PS51278"/>
    </source>
</evidence>
<dbReference type="SUPFAM" id="SSF56235">
    <property type="entry name" value="N-terminal nucleophile aminohydrolases (Ntn hydrolases)"/>
    <property type="match status" value="1"/>
</dbReference>
<comment type="caution">
    <text evidence="6">The sequence shown here is derived from an EMBL/GenBank/DDBJ whole genome shotgun (WGS) entry which is preliminary data.</text>
</comment>
<dbReference type="EMBL" id="NGFO01000023">
    <property type="protein sequence ID" value="OUC77207.1"/>
    <property type="molecule type" value="Genomic_DNA"/>
</dbReference>
<dbReference type="PANTHER" id="PTHR10937">
    <property type="entry name" value="GLUCOSAMINE--FRUCTOSE-6-PHOSPHATE AMINOTRANSFERASE, ISOMERIZING"/>
    <property type="match status" value="1"/>
</dbReference>
<evidence type="ECO:0000256" key="3">
    <source>
        <dbReference type="ARBA" id="ARBA00022679"/>
    </source>
</evidence>
<dbReference type="EC" id="2.6.1.16" evidence="2"/>
<name>A0A243Q6Z3_9ACTN</name>
<dbReference type="GO" id="GO:0004360">
    <property type="term" value="F:glutamine-fructose-6-phosphate transaminase (isomerizing) activity"/>
    <property type="evidence" value="ECO:0007669"/>
    <property type="project" value="UniProtKB-EC"/>
</dbReference>
<evidence type="ECO:0000313" key="7">
    <source>
        <dbReference type="Proteomes" id="UP000194632"/>
    </source>
</evidence>
<dbReference type="PROSITE" id="PS51278">
    <property type="entry name" value="GATASE_TYPE_2"/>
    <property type="match status" value="1"/>
</dbReference>